<accession>A0ABT2SKK7</accession>
<dbReference type="PIRSF" id="PIRSF031501">
    <property type="entry name" value="QueT"/>
    <property type="match status" value="1"/>
</dbReference>
<dbReference type="Proteomes" id="UP001652338">
    <property type="component" value="Unassembled WGS sequence"/>
</dbReference>
<proteinExistence type="predicted"/>
<keyword evidence="3" id="KW-1185">Reference proteome</keyword>
<keyword evidence="1" id="KW-1133">Transmembrane helix</keyword>
<evidence type="ECO:0000313" key="3">
    <source>
        <dbReference type="Proteomes" id="UP001652338"/>
    </source>
</evidence>
<name>A0ABT2SKK7_9FIRM</name>
<evidence type="ECO:0000313" key="2">
    <source>
        <dbReference type="EMBL" id="MCU6725044.1"/>
    </source>
</evidence>
<dbReference type="RefSeq" id="WP_256297732.1">
    <property type="nucleotide sequence ID" value="NZ_JAOQKE010000005.1"/>
</dbReference>
<protein>
    <submittedName>
        <fullName evidence="2">QueT transporter family protein</fullName>
    </submittedName>
</protein>
<dbReference type="EMBL" id="JAOQKE010000005">
    <property type="protein sequence ID" value="MCU6725044.1"/>
    <property type="molecule type" value="Genomic_DNA"/>
</dbReference>
<feature type="transmembrane region" description="Helical" evidence="1">
    <location>
        <begin position="41"/>
        <end position="64"/>
    </location>
</feature>
<keyword evidence="1" id="KW-0472">Membrane</keyword>
<comment type="caution">
    <text evidence="2">The sequence shown here is derived from an EMBL/GenBank/DDBJ whole genome shotgun (WGS) entry which is preliminary data.</text>
</comment>
<dbReference type="PANTHER" id="PTHR40044:SF1">
    <property type="entry name" value="INTEGRAL MEMBRANE PROTEIN"/>
    <property type="match status" value="1"/>
</dbReference>
<dbReference type="PANTHER" id="PTHR40044">
    <property type="entry name" value="INTEGRAL MEMBRANE PROTEIN-RELATED"/>
    <property type="match status" value="1"/>
</dbReference>
<sequence>MKNKGTLFLVQAAAIAAVYVVLTTVFAAFSFGEVQVRISEALTILPVFTPAAIPGLFVGCIISNFLGGAILMDVIFGSIATLIGAVFTYKLRNSSKWLAPVPPIVANALIVPFTLYYGYGVNLPIPFMMLTVGIGEVISCGVLGMILYGALSKYRHTIFGATTAVEK</sequence>
<reference evidence="2 3" key="1">
    <citation type="journal article" date="2021" name="ISME Commun">
        <title>Automated analysis of genomic sequences facilitates high-throughput and comprehensive description of bacteria.</title>
        <authorList>
            <person name="Hitch T.C.A."/>
        </authorList>
    </citation>
    <scope>NUCLEOTIDE SEQUENCE [LARGE SCALE GENOMIC DNA]</scope>
    <source>
        <strain evidence="2 3">Sanger_29</strain>
    </source>
</reference>
<dbReference type="InterPro" id="IPR010387">
    <property type="entry name" value="QueT"/>
</dbReference>
<evidence type="ECO:0000256" key="1">
    <source>
        <dbReference type="SAM" id="Phobius"/>
    </source>
</evidence>
<gene>
    <name evidence="2" type="ORF">OCV47_06730</name>
</gene>
<feature type="transmembrane region" description="Helical" evidence="1">
    <location>
        <begin position="101"/>
        <end position="119"/>
    </location>
</feature>
<keyword evidence="1" id="KW-0812">Transmembrane</keyword>
<feature type="transmembrane region" description="Helical" evidence="1">
    <location>
        <begin position="6"/>
        <end position="29"/>
    </location>
</feature>
<feature type="transmembrane region" description="Helical" evidence="1">
    <location>
        <begin position="125"/>
        <end position="148"/>
    </location>
</feature>
<organism evidence="2 3">
    <name type="scientific">Muricoprocola aceti</name>
    <dbReference type="NCBI Taxonomy" id="2981772"/>
    <lineage>
        <taxon>Bacteria</taxon>
        <taxon>Bacillati</taxon>
        <taxon>Bacillota</taxon>
        <taxon>Clostridia</taxon>
        <taxon>Lachnospirales</taxon>
        <taxon>Lachnospiraceae</taxon>
        <taxon>Muricoprocola</taxon>
    </lineage>
</organism>
<dbReference type="Pfam" id="PF06177">
    <property type="entry name" value="QueT"/>
    <property type="match status" value="1"/>
</dbReference>